<name>A0AAU9W2E8_9CNID</name>
<dbReference type="EMBL" id="CALNXJ010000005">
    <property type="protein sequence ID" value="CAH3040521.1"/>
    <property type="molecule type" value="Genomic_DNA"/>
</dbReference>
<gene>
    <name evidence="3" type="ORF">PMEA_00026080</name>
</gene>
<protein>
    <recommendedName>
        <fullName evidence="2">Tyr recombinase domain-containing protein</fullName>
    </recommendedName>
</protein>
<evidence type="ECO:0000313" key="4">
    <source>
        <dbReference type="Proteomes" id="UP001159428"/>
    </source>
</evidence>
<dbReference type="Proteomes" id="UP001159428">
    <property type="component" value="Unassembled WGS sequence"/>
</dbReference>
<comment type="caution">
    <text evidence="3">The sequence shown here is derived from an EMBL/GenBank/DDBJ whole genome shotgun (WGS) entry which is preliminary data.</text>
</comment>
<evidence type="ECO:0000259" key="2">
    <source>
        <dbReference type="Pfam" id="PF00589"/>
    </source>
</evidence>
<evidence type="ECO:0000313" key="3">
    <source>
        <dbReference type="EMBL" id="CAH3040521.1"/>
    </source>
</evidence>
<dbReference type="InterPro" id="IPR011010">
    <property type="entry name" value="DNA_brk_join_enz"/>
</dbReference>
<feature type="non-terminal residue" evidence="3">
    <location>
        <position position="1"/>
    </location>
</feature>
<dbReference type="InterPro" id="IPR013762">
    <property type="entry name" value="Integrase-like_cat_sf"/>
</dbReference>
<dbReference type="Gene3D" id="1.10.443.10">
    <property type="entry name" value="Intergrase catalytic core"/>
    <property type="match status" value="1"/>
</dbReference>
<sequence>ELDSHLRKFYAEARTKKGEDYSRSSLLGFRNAIERYLNNAPFKRGIKMPGNPVFQSSNKMLDAKIKMLKKEGKENITHKPAIAPEDLTKLKTSSVFLPSTPLGLLRNFPKRDWQASDNVWYENRPLSVNKLGNMMREISQEAQLSRIYTNHSLRATAITLWSQAGISSRQIIAISGHRNEQSLKHYNDRPSENQLRECSNVISEALGDQSPNSRRDILMPITNQSSQLSLEFGSERVVNFSGLFIACKFGDVHI</sequence>
<feature type="domain" description="Tyr recombinase" evidence="2">
    <location>
        <begin position="118"/>
        <end position="188"/>
    </location>
</feature>
<organism evidence="3 4">
    <name type="scientific">Pocillopora meandrina</name>
    <dbReference type="NCBI Taxonomy" id="46732"/>
    <lineage>
        <taxon>Eukaryota</taxon>
        <taxon>Metazoa</taxon>
        <taxon>Cnidaria</taxon>
        <taxon>Anthozoa</taxon>
        <taxon>Hexacorallia</taxon>
        <taxon>Scleractinia</taxon>
        <taxon>Astrocoeniina</taxon>
        <taxon>Pocilloporidae</taxon>
        <taxon>Pocillopora</taxon>
    </lineage>
</organism>
<dbReference type="GO" id="GO:0003677">
    <property type="term" value="F:DNA binding"/>
    <property type="evidence" value="ECO:0007669"/>
    <property type="project" value="InterPro"/>
</dbReference>
<proteinExistence type="predicted"/>
<dbReference type="InterPro" id="IPR052787">
    <property type="entry name" value="MAVS"/>
</dbReference>
<feature type="non-terminal residue" evidence="3">
    <location>
        <position position="254"/>
    </location>
</feature>
<reference evidence="3 4" key="1">
    <citation type="submission" date="2022-05" db="EMBL/GenBank/DDBJ databases">
        <authorList>
            <consortium name="Genoscope - CEA"/>
            <person name="William W."/>
        </authorList>
    </citation>
    <scope>NUCLEOTIDE SEQUENCE [LARGE SCALE GENOMIC DNA]</scope>
</reference>
<dbReference type="GO" id="GO:0015074">
    <property type="term" value="P:DNA integration"/>
    <property type="evidence" value="ECO:0007669"/>
    <property type="project" value="InterPro"/>
</dbReference>
<dbReference type="PANTHER" id="PTHR21446">
    <property type="entry name" value="DUF3504 DOMAIN-CONTAINING PROTEIN"/>
    <property type="match status" value="1"/>
</dbReference>
<dbReference type="SUPFAM" id="SSF56349">
    <property type="entry name" value="DNA breaking-rejoining enzymes"/>
    <property type="match status" value="1"/>
</dbReference>
<keyword evidence="4" id="KW-1185">Reference proteome</keyword>
<dbReference type="Pfam" id="PF00589">
    <property type="entry name" value="Phage_integrase"/>
    <property type="match status" value="1"/>
</dbReference>
<dbReference type="PANTHER" id="PTHR21446:SF12">
    <property type="entry name" value="POTASSIUM CHANNEL TETRAMERIZATION DOMAIN CONTAINING 1"/>
    <property type="match status" value="1"/>
</dbReference>
<dbReference type="AlphaFoldDB" id="A0AAU9W2E8"/>
<dbReference type="InterPro" id="IPR002104">
    <property type="entry name" value="Integrase_catalytic"/>
</dbReference>
<evidence type="ECO:0000256" key="1">
    <source>
        <dbReference type="ARBA" id="ARBA00023172"/>
    </source>
</evidence>
<accession>A0AAU9W2E8</accession>
<keyword evidence="1" id="KW-0233">DNA recombination</keyword>
<dbReference type="GO" id="GO:0006310">
    <property type="term" value="P:DNA recombination"/>
    <property type="evidence" value="ECO:0007669"/>
    <property type="project" value="UniProtKB-KW"/>
</dbReference>